<feature type="region of interest" description="Disordered" evidence="13">
    <location>
        <begin position="1"/>
        <end position="22"/>
    </location>
</feature>
<evidence type="ECO:0000256" key="9">
    <source>
        <dbReference type="ARBA" id="ARBA00038316"/>
    </source>
</evidence>
<dbReference type="AlphaFoldDB" id="A0AAF3E9R3"/>
<comment type="catalytic activity">
    <reaction evidence="10">
        <text>ATP + H2O = ADP + phosphate + H(+)</text>
        <dbReference type="Rhea" id="RHEA:13065"/>
        <dbReference type="ChEBI" id="CHEBI:15377"/>
        <dbReference type="ChEBI" id="CHEBI:15378"/>
        <dbReference type="ChEBI" id="CHEBI:30616"/>
        <dbReference type="ChEBI" id="CHEBI:43474"/>
        <dbReference type="ChEBI" id="CHEBI:456216"/>
        <dbReference type="EC" id="3.6.4.13"/>
    </reaction>
</comment>
<keyword evidence="8" id="KW-0694">RNA-binding</keyword>
<name>A0AAF3E9R3_9BILA</name>
<dbReference type="InterPro" id="IPR014001">
    <property type="entry name" value="Helicase_ATP-bd"/>
</dbReference>
<accession>A0AAF3E9R3</accession>
<dbReference type="GO" id="GO:0043186">
    <property type="term" value="C:P granule"/>
    <property type="evidence" value="ECO:0007669"/>
    <property type="project" value="UniProtKB-ARBA"/>
</dbReference>
<keyword evidence="5 12" id="KW-0378">Hydrolase</keyword>
<dbReference type="GO" id="GO:0033962">
    <property type="term" value="P:P-body assembly"/>
    <property type="evidence" value="ECO:0007669"/>
    <property type="project" value="UniProtKB-ARBA"/>
</dbReference>
<evidence type="ECO:0000256" key="10">
    <source>
        <dbReference type="ARBA" id="ARBA00047984"/>
    </source>
</evidence>
<dbReference type="Proteomes" id="UP000887575">
    <property type="component" value="Unassembled WGS sequence"/>
</dbReference>
<dbReference type="GO" id="GO:0000932">
    <property type="term" value="C:P-body"/>
    <property type="evidence" value="ECO:0007669"/>
    <property type="project" value="UniProtKB-SubCell"/>
</dbReference>
<dbReference type="PANTHER" id="PTHR47960">
    <property type="entry name" value="DEAD-BOX ATP-DEPENDENT RNA HELICASE 50"/>
    <property type="match status" value="1"/>
</dbReference>
<feature type="domain" description="DEAD-box RNA helicase Q" evidence="16">
    <location>
        <begin position="40"/>
        <end position="68"/>
    </location>
</feature>
<evidence type="ECO:0000313" key="17">
    <source>
        <dbReference type="Proteomes" id="UP000887575"/>
    </source>
</evidence>
<dbReference type="InterPro" id="IPR014014">
    <property type="entry name" value="RNA_helicase_DEAD_Q_motif"/>
</dbReference>
<evidence type="ECO:0000259" key="15">
    <source>
        <dbReference type="PROSITE" id="PS51194"/>
    </source>
</evidence>
<keyword evidence="7 12" id="KW-0067">ATP-binding</keyword>
<feature type="domain" description="Helicase C-terminal" evidence="15">
    <location>
        <begin position="251"/>
        <end position="411"/>
    </location>
</feature>
<dbReference type="GO" id="GO:0003724">
    <property type="term" value="F:RNA helicase activity"/>
    <property type="evidence" value="ECO:0007669"/>
    <property type="project" value="UniProtKB-EC"/>
</dbReference>
<evidence type="ECO:0000259" key="16">
    <source>
        <dbReference type="PROSITE" id="PS51195"/>
    </source>
</evidence>
<feature type="domain" description="Helicase ATP-binding" evidence="14">
    <location>
        <begin position="71"/>
        <end position="241"/>
    </location>
</feature>
<dbReference type="GO" id="GO:0005524">
    <property type="term" value="F:ATP binding"/>
    <property type="evidence" value="ECO:0007669"/>
    <property type="project" value="UniProtKB-KW"/>
</dbReference>
<evidence type="ECO:0000256" key="7">
    <source>
        <dbReference type="ARBA" id="ARBA00022840"/>
    </source>
</evidence>
<dbReference type="GO" id="GO:0016787">
    <property type="term" value="F:hydrolase activity"/>
    <property type="evidence" value="ECO:0007669"/>
    <property type="project" value="UniProtKB-KW"/>
</dbReference>
<evidence type="ECO:0000256" key="1">
    <source>
        <dbReference type="ARBA" id="ARBA00004201"/>
    </source>
</evidence>
<dbReference type="Pfam" id="PF00271">
    <property type="entry name" value="Helicase_C"/>
    <property type="match status" value="1"/>
</dbReference>
<feature type="short sequence motif" description="Q motif" evidence="11">
    <location>
        <begin position="40"/>
        <end position="68"/>
    </location>
</feature>
<evidence type="ECO:0000256" key="6">
    <source>
        <dbReference type="ARBA" id="ARBA00022806"/>
    </source>
</evidence>
<evidence type="ECO:0000256" key="13">
    <source>
        <dbReference type="SAM" id="MobiDB-lite"/>
    </source>
</evidence>
<dbReference type="EC" id="3.6.4.13" evidence="2"/>
<sequence length="430" mass="48797">MSATTTENPVNDDASWKSNLKLPPKDNRVKTADVTNTKGVEFEDFCLSRDLLMGIFEKGWEKPSPIQEASIAIALSGQDILARAKNGTGKTGAYCIPVIEKIDPNLKKIQTLIIVPTRELALQTSQICVELSKHIKLKVMVTTGGTDLRDDIMRLNGVVHLVIATPGRILDLMEKGVADVTSCKTLVLDEADKLLSQDFQGVLDRLIAYLPKQPQIMLYSATFPITVTEFMSKHMRKPYEINLMEELTLLGVTQYYAYVQEKQKVHCLNTLFRKLQINQSIIFCNSTQRVELLAKKITEIGYSCYYIHSRMAQNHRNRVFHDFRQGNCRNLVCSDLLTRGIDIQAVNVVINFDFPRNAETYLHRIGRSGRFGHLGVAINLITYEDRHTLRRIEAELRTRIEPIPKAVDPRLYVAEHQMDDPVEAESAQPR</sequence>
<dbReference type="SMART" id="SM00487">
    <property type="entry name" value="DEXDc"/>
    <property type="match status" value="1"/>
</dbReference>
<organism evidence="17 18">
    <name type="scientific">Mesorhabditis belari</name>
    <dbReference type="NCBI Taxonomy" id="2138241"/>
    <lineage>
        <taxon>Eukaryota</taxon>
        <taxon>Metazoa</taxon>
        <taxon>Ecdysozoa</taxon>
        <taxon>Nematoda</taxon>
        <taxon>Chromadorea</taxon>
        <taxon>Rhabditida</taxon>
        <taxon>Rhabditina</taxon>
        <taxon>Rhabditomorpha</taxon>
        <taxon>Rhabditoidea</taxon>
        <taxon>Rhabditidae</taxon>
        <taxon>Mesorhabditinae</taxon>
        <taxon>Mesorhabditis</taxon>
    </lineage>
</organism>
<dbReference type="SUPFAM" id="SSF52540">
    <property type="entry name" value="P-loop containing nucleoside triphosphate hydrolases"/>
    <property type="match status" value="1"/>
</dbReference>
<evidence type="ECO:0000256" key="12">
    <source>
        <dbReference type="RuleBase" id="RU000492"/>
    </source>
</evidence>
<dbReference type="InterPro" id="IPR001650">
    <property type="entry name" value="Helicase_C-like"/>
</dbReference>
<dbReference type="PROSITE" id="PS51192">
    <property type="entry name" value="HELICASE_ATP_BIND_1"/>
    <property type="match status" value="1"/>
</dbReference>
<evidence type="ECO:0000256" key="4">
    <source>
        <dbReference type="ARBA" id="ARBA00022741"/>
    </source>
</evidence>
<comment type="subcellular location">
    <subcellularLocation>
        <location evidence="1">Cytoplasm</location>
        <location evidence="1">P-body</location>
    </subcellularLocation>
</comment>
<keyword evidence="4 12" id="KW-0547">Nucleotide-binding</keyword>
<keyword evidence="17" id="KW-1185">Reference proteome</keyword>
<evidence type="ECO:0000259" key="14">
    <source>
        <dbReference type="PROSITE" id="PS51192"/>
    </source>
</evidence>
<dbReference type="InterPro" id="IPR011545">
    <property type="entry name" value="DEAD/DEAH_box_helicase_dom"/>
</dbReference>
<keyword evidence="3" id="KW-0963">Cytoplasm</keyword>
<dbReference type="Pfam" id="PF00270">
    <property type="entry name" value="DEAD"/>
    <property type="match status" value="1"/>
</dbReference>
<evidence type="ECO:0000313" key="18">
    <source>
        <dbReference type="WBParaSite" id="MBELARI_LOCUS10659"/>
    </source>
</evidence>
<evidence type="ECO:0000256" key="11">
    <source>
        <dbReference type="PROSITE-ProRule" id="PRU00552"/>
    </source>
</evidence>
<dbReference type="WBParaSite" id="MBELARI_LOCUS10659">
    <property type="protein sequence ID" value="MBELARI_LOCUS10659"/>
    <property type="gene ID" value="MBELARI_LOCUS10659"/>
</dbReference>
<dbReference type="GO" id="GO:0003723">
    <property type="term" value="F:RNA binding"/>
    <property type="evidence" value="ECO:0007669"/>
    <property type="project" value="UniProtKB-KW"/>
</dbReference>
<dbReference type="CDD" id="cd18787">
    <property type="entry name" value="SF2_C_DEAD"/>
    <property type="match status" value="1"/>
</dbReference>
<dbReference type="InterPro" id="IPR027417">
    <property type="entry name" value="P-loop_NTPase"/>
</dbReference>
<evidence type="ECO:0000256" key="8">
    <source>
        <dbReference type="ARBA" id="ARBA00022884"/>
    </source>
</evidence>
<keyword evidence="6 12" id="KW-0347">Helicase</keyword>
<dbReference type="CDD" id="cd17940">
    <property type="entry name" value="DEADc_DDX6"/>
    <property type="match status" value="1"/>
</dbReference>
<proteinExistence type="inferred from homology"/>
<evidence type="ECO:0000256" key="2">
    <source>
        <dbReference type="ARBA" id="ARBA00012552"/>
    </source>
</evidence>
<evidence type="ECO:0000256" key="5">
    <source>
        <dbReference type="ARBA" id="ARBA00022801"/>
    </source>
</evidence>
<dbReference type="FunFam" id="3.40.50.300:FF:000114">
    <property type="entry name" value="ATP-dependent RNA helicase DDX6"/>
    <property type="match status" value="1"/>
</dbReference>
<dbReference type="GO" id="GO:0017148">
    <property type="term" value="P:negative regulation of translation"/>
    <property type="evidence" value="ECO:0007669"/>
    <property type="project" value="UniProtKB-ARBA"/>
</dbReference>
<dbReference type="FunFam" id="3.40.50.300:FF:000364">
    <property type="entry name" value="ATP-dependent RNA helicase DDX6"/>
    <property type="match status" value="1"/>
</dbReference>
<dbReference type="Gene3D" id="3.40.50.300">
    <property type="entry name" value="P-loop containing nucleotide triphosphate hydrolases"/>
    <property type="match status" value="2"/>
</dbReference>
<reference evidence="18" key="1">
    <citation type="submission" date="2024-02" db="UniProtKB">
        <authorList>
            <consortium name="WormBaseParasite"/>
        </authorList>
    </citation>
    <scope>IDENTIFICATION</scope>
</reference>
<comment type="similarity">
    <text evidence="9">Belongs to the DEAD box helicase family. DDX6/DHH1 subfamily.</text>
</comment>
<protein>
    <recommendedName>
        <fullName evidence="2">RNA helicase</fullName>
        <ecNumber evidence="2">3.6.4.13</ecNumber>
    </recommendedName>
</protein>
<dbReference type="PROSITE" id="PS00039">
    <property type="entry name" value="DEAD_ATP_HELICASE"/>
    <property type="match status" value="1"/>
</dbReference>
<evidence type="ECO:0000256" key="3">
    <source>
        <dbReference type="ARBA" id="ARBA00022490"/>
    </source>
</evidence>
<dbReference type="PROSITE" id="PS51194">
    <property type="entry name" value="HELICASE_CTER"/>
    <property type="match status" value="1"/>
</dbReference>
<dbReference type="PROSITE" id="PS51195">
    <property type="entry name" value="Q_MOTIF"/>
    <property type="match status" value="1"/>
</dbReference>
<dbReference type="InterPro" id="IPR000629">
    <property type="entry name" value="RNA-helicase_DEAD-box_CS"/>
</dbReference>
<dbReference type="SMART" id="SM00490">
    <property type="entry name" value="HELICc"/>
    <property type="match status" value="1"/>
</dbReference>